<evidence type="ECO:0000313" key="4">
    <source>
        <dbReference type="Proteomes" id="UP000592216"/>
    </source>
</evidence>
<feature type="compositionally biased region" description="Low complexity" evidence="1">
    <location>
        <begin position="121"/>
        <end position="132"/>
    </location>
</feature>
<gene>
    <name evidence="3" type="ORF">HJ536_17285</name>
</gene>
<evidence type="ECO:0000256" key="2">
    <source>
        <dbReference type="SAM" id="SignalP"/>
    </source>
</evidence>
<evidence type="ECO:0000313" key="3">
    <source>
        <dbReference type="EMBL" id="NVO25114.1"/>
    </source>
</evidence>
<feature type="compositionally biased region" description="Acidic residues" evidence="1">
    <location>
        <begin position="94"/>
        <end position="120"/>
    </location>
</feature>
<dbReference type="Proteomes" id="UP000592216">
    <property type="component" value="Unassembled WGS sequence"/>
</dbReference>
<proteinExistence type="predicted"/>
<dbReference type="EMBL" id="JABCJE010000011">
    <property type="protein sequence ID" value="NVO25114.1"/>
    <property type="molecule type" value="Genomic_DNA"/>
</dbReference>
<feature type="compositionally biased region" description="Low complexity" evidence="1">
    <location>
        <begin position="63"/>
        <end position="73"/>
    </location>
</feature>
<comment type="caution">
    <text evidence="3">The sequence shown here is derived from an EMBL/GenBank/DDBJ whole genome shotgun (WGS) entry which is preliminary data.</text>
</comment>
<organism evidence="3 4">
    <name type="scientific">Donghicola mangrovi</name>
    <dbReference type="NCBI Taxonomy" id="2729614"/>
    <lineage>
        <taxon>Bacteria</taxon>
        <taxon>Pseudomonadati</taxon>
        <taxon>Pseudomonadota</taxon>
        <taxon>Alphaproteobacteria</taxon>
        <taxon>Rhodobacterales</taxon>
        <taxon>Roseobacteraceae</taxon>
        <taxon>Donghicola</taxon>
    </lineage>
</organism>
<accession>A0A850Q869</accession>
<dbReference type="AlphaFoldDB" id="A0A850Q869"/>
<sequence length="142" mass="13806">MTKVSTIRAALFAAVSVCAVSAQAMPMSVVVVASSGSFGAARSIADKDGAGKTESTKQGCSGSGEASATTGTDASDDTATDDSASDDTAASDETATDDTATEETTDDTSTEDTTSDDTTTEDTSTTDTSGTGISVGGALTAS</sequence>
<reference evidence="3 4" key="1">
    <citation type="submission" date="2020-04" db="EMBL/GenBank/DDBJ databases">
        <title>Donghicola sp., a member of the Rhodobacteraceae family isolated from mangrove forest in Thailand.</title>
        <authorList>
            <person name="Charoenyingcharoen P."/>
            <person name="Yukphan P."/>
        </authorList>
    </citation>
    <scope>NUCLEOTIDE SEQUENCE [LARGE SCALE GENOMIC DNA]</scope>
    <source>
        <strain evidence="3 4">B5-SW-15</strain>
    </source>
</reference>
<name>A0A850Q869_9RHOB</name>
<feature type="signal peptide" evidence="2">
    <location>
        <begin position="1"/>
        <end position="24"/>
    </location>
</feature>
<dbReference type="RefSeq" id="WP_177158687.1">
    <property type="nucleotide sequence ID" value="NZ_JABCJE010000011.1"/>
</dbReference>
<protein>
    <submittedName>
        <fullName evidence="3">Uncharacterized protein</fullName>
    </submittedName>
</protein>
<keyword evidence="2" id="KW-0732">Signal</keyword>
<evidence type="ECO:0000256" key="1">
    <source>
        <dbReference type="SAM" id="MobiDB-lite"/>
    </source>
</evidence>
<feature type="region of interest" description="Disordered" evidence="1">
    <location>
        <begin position="42"/>
        <end position="142"/>
    </location>
</feature>
<feature type="compositionally biased region" description="Basic and acidic residues" evidence="1">
    <location>
        <begin position="44"/>
        <end position="55"/>
    </location>
</feature>
<feature type="chain" id="PRO_5032860744" evidence="2">
    <location>
        <begin position="25"/>
        <end position="142"/>
    </location>
</feature>
<feature type="compositionally biased region" description="Acidic residues" evidence="1">
    <location>
        <begin position="74"/>
        <end position="85"/>
    </location>
</feature>